<evidence type="ECO:0000256" key="8">
    <source>
        <dbReference type="ARBA" id="ARBA00023315"/>
    </source>
</evidence>
<evidence type="ECO:0000256" key="4">
    <source>
        <dbReference type="ARBA" id="ARBA00022989"/>
    </source>
</evidence>
<keyword evidence="2 10" id="KW-0808">Transferase</keyword>
<dbReference type="OrthoDB" id="296390at2759"/>
<accession>A0A8S1RZF4</accession>
<keyword evidence="13" id="KW-1185">Reference proteome</keyword>
<keyword evidence="7" id="KW-0449">Lipoprotein</keyword>
<dbReference type="EC" id="2.3.1.225" evidence="10"/>
<keyword evidence="5 10" id="KW-0472">Membrane</keyword>
<name>A0A8S1RZF4_PAROT</name>
<keyword evidence="3 10" id="KW-0812">Transmembrane</keyword>
<evidence type="ECO:0000256" key="9">
    <source>
        <dbReference type="ARBA" id="ARBA00048048"/>
    </source>
</evidence>
<dbReference type="GO" id="GO:0019706">
    <property type="term" value="F:protein-cysteine S-palmitoyltransferase activity"/>
    <property type="evidence" value="ECO:0007669"/>
    <property type="project" value="UniProtKB-EC"/>
</dbReference>
<comment type="caution">
    <text evidence="12">The sequence shown here is derived from an EMBL/GenBank/DDBJ whole genome shotgun (WGS) entry which is preliminary data.</text>
</comment>
<dbReference type="InterPro" id="IPR039859">
    <property type="entry name" value="PFA4/ZDH16/20/ERF2-like"/>
</dbReference>
<dbReference type="OMA" id="DSCKIYK"/>
<reference evidence="12" key="1">
    <citation type="submission" date="2021-01" db="EMBL/GenBank/DDBJ databases">
        <authorList>
            <consortium name="Genoscope - CEA"/>
            <person name="William W."/>
        </authorList>
    </citation>
    <scope>NUCLEOTIDE SEQUENCE</scope>
</reference>
<comment type="catalytic activity">
    <reaction evidence="9 10">
        <text>L-cysteinyl-[protein] + hexadecanoyl-CoA = S-hexadecanoyl-L-cysteinyl-[protein] + CoA</text>
        <dbReference type="Rhea" id="RHEA:36683"/>
        <dbReference type="Rhea" id="RHEA-COMP:10131"/>
        <dbReference type="Rhea" id="RHEA-COMP:11032"/>
        <dbReference type="ChEBI" id="CHEBI:29950"/>
        <dbReference type="ChEBI" id="CHEBI:57287"/>
        <dbReference type="ChEBI" id="CHEBI:57379"/>
        <dbReference type="ChEBI" id="CHEBI:74151"/>
        <dbReference type="EC" id="2.3.1.225"/>
    </reaction>
</comment>
<feature type="transmembrane region" description="Helical" evidence="10">
    <location>
        <begin position="61"/>
        <end position="81"/>
    </location>
</feature>
<proteinExistence type="inferred from homology"/>
<dbReference type="PANTHER" id="PTHR22883">
    <property type="entry name" value="ZINC FINGER DHHC DOMAIN CONTAINING PROTEIN"/>
    <property type="match status" value="1"/>
</dbReference>
<gene>
    <name evidence="12" type="ORF">POCTA_138.1.T0030282</name>
</gene>
<keyword evidence="8 10" id="KW-0012">Acyltransferase</keyword>
<evidence type="ECO:0000256" key="7">
    <source>
        <dbReference type="ARBA" id="ARBA00023288"/>
    </source>
</evidence>
<evidence type="ECO:0000256" key="5">
    <source>
        <dbReference type="ARBA" id="ARBA00023136"/>
    </source>
</evidence>
<organism evidence="12 13">
    <name type="scientific">Paramecium octaurelia</name>
    <dbReference type="NCBI Taxonomy" id="43137"/>
    <lineage>
        <taxon>Eukaryota</taxon>
        <taxon>Sar</taxon>
        <taxon>Alveolata</taxon>
        <taxon>Ciliophora</taxon>
        <taxon>Intramacronucleata</taxon>
        <taxon>Oligohymenophorea</taxon>
        <taxon>Peniculida</taxon>
        <taxon>Parameciidae</taxon>
        <taxon>Paramecium</taxon>
    </lineage>
</organism>
<dbReference type="GO" id="GO:0005783">
    <property type="term" value="C:endoplasmic reticulum"/>
    <property type="evidence" value="ECO:0007669"/>
    <property type="project" value="TreeGrafter"/>
</dbReference>
<dbReference type="AlphaFoldDB" id="A0A8S1RZF4"/>
<feature type="domain" description="Palmitoyltransferase DHHC" evidence="11">
    <location>
        <begin position="113"/>
        <end position="230"/>
    </location>
</feature>
<dbReference type="PANTHER" id="PTHR22883:SF43">
    <property type="entry name" value="PALMITOYLTRANSFERASE APP"/>
    <property type="match status" value="1"/>
</dbReference>
<dbReference type="Pfam" id="PF01529">
    <property type="entry name" value="DHHC"/>
    <property type="match status" value="1"/>
</dbReference>
<feature type="transmembrane region" description="Helical" evidence="10">
    <location>
        <begin position="35"/>
        <end position="55"/>
    </location>
</feature>
<evidence type="ECO:0000259" key="11">
    <source>
        <dbReference type="Pfam" id="PF01529"/>
    </source>
</evidence>
<protein>
    <recommendedName>
        <fullName evidence="10">Palmitoyltransferase</fullName>
        <ecNumber evidence="10">2.3.1.225</ecNumber>
    </recommendedName>
</protein>
<comment type="domain">
    <text evidence="10">The DHHC domain is required for palmitoyltransferase activity.</text>
</comment>
<evidence type="ECO:0000313" key="12">
    <source>
        <dbReference type="EMBL" id="CAD8132139.1"/>
    </source>
</evidence>
<evidence type="ECO:0000256" key="2">
    <source>
        <dbReference type="ARBA" id="ARBA00022679"/>
    </source>
</evidence>
<evidence type="ECO:0000256" key="3">
    <source>
        <dbReference type="ARBA" id="ARBA00022692"/>
    </source>
</evidence>
<dbReference type="GO" id="GO:0006612">
    <property type="term" value="P:protein targeting to membrane"/>
    <property type="evidence" value="ECO:0007669"/>
    <property type="project" value="TreeGrafter"/>
</dbReference>
<keyword evidence="4 10" id="KW-1133">Transmembrane helix</keyword>
<evidence type="ECO:0000256" key="6">
    <source>
        <dbReference type="ARBA" id="ARBA00023139"/>
    </source>
</evidence>
<dbReference type="EMBL" id="CAJJDP010000001">
    <property type="protein sequence ID" value="CAD8132139.1"/>
    <property type="molecule type" value="Genomic_DNA"/>
</dbReference>
<comment type="similarity">
    <text evidence="10">Belongs to the DHHC palmitoyltransferase family.</text>
</comment>
<feature type="transmembrane region" description="Helical" evidence="10">
    <location>
        <begin position="160"/>
        <end position="182"/>
    </location>
</feature>
<dbReference type="InterPro" id="IPR001594">
    <property type="entry name" value="Palmitoyltrfase_DHHC"/>
</dbReference>
<sequence>MRVQSTDYRVPYYEVYHGKSKHCLKGRLVMGYSRLMFIASFVYLNALSLIQLFRISPKLDVFFAEILLIALTDIFMILTVFSDPGIIPRLDSQFQKKQKFTNELISVNQTKVSELKFCDSCKIYKTSTTAHCRRCDNCVQGFDHHCVWLGQCIGQRNYKYFYLFLFFLTIMLTLFLTVQIQHMIHFNDYLIIEFIIYALKTFGFLVFSGYLLVLHTYFIFANKTTYEYLTINRFVINYHKLLFYHGQGRILQRRLARLYQSAWQKLLKPIRSKFISFSSKVYYEVPSYVEQQRIQQKMQYMFNDTIDKMQLEEKTKTYQSELCSVKQNRQMQTQRQNEITLPQQEFDFRFLKVESESNGEQINQLSHDSSQREEKKDLKIYGLSKSQHIEYNKLKDVQKEVSTAKNKQSNRLSKEFNEIQIIQIDKLG</sequence>
<comment type="subcellular location">
    <subcellularLocation>
        <location evidence="1">Endomembrane system</location>
        <topology evidence="1">Multi-pass membrane protein</topology>
    </subcellularLocation>
</comment>
<dbReference type="Proteomes" id="UP000683925">
    <property type="component" value="Unassembled WGS sequence"/>
</dbReference>
<evidence type="ECO:0000256" key="10">
    <source>
        <dbReference type="RuleBase" id="RU079119"/>
    </source>
</evidence>
<dbReference type="PROSITE" id="PS50216">
    <property type="entry name" value="DHHC"/>
    <property type="match status" value="1"/>
</dbReference>
<keyword evidence="6" id="KW-0564">Palmitate</keyword>
<feature type="transmembrane region" description="Helical" evidence="10">
    <location>
        <begin position="194"/>
        <end position="220"/>
    </location>
</feature>
<evidence type="ECO:0000313" key="13">
    <source>
        <dbReference type="Proteomes" id="UP000683925"/>
    </source>
</evidence>
<evidence type="ECO:0000256" key="1">
    <source>
        <dbReference type="ARBA" id="ARBA00004127"/>
    </source>
</evidence>
<dbReference type="GO" id="GO:0005794">
    <property type="term" value="C:Golgi apparatus"/>
    <property type="evidence" value="ECO:0007669"/>
    <property type="project" value="TreeGrafter"/>
</dbReference>